<evidence type="ECO:0000313" key="6">
    <source>
        <dbReference type="Proteomes" id="UP000243528"/>
    </source>
</evidence>
<dbReference type="Gene3D" id="1.25.40.10">
    <property type="entry name" value="Tetratricopeptide repeat domain"/>
    <property type="match status" value="2"/>
</dbReference>
<sequence length="560" mass="59515">MTGTKPAAGRGASATWRQAYDDLTARGVGELDVVGLERLGEAAFWTGRPREAIDARRRAHAIHRAAGRDARAAKVAWLLFSGHFDLDEMAAASGWLGCARRDAETARGSPECGYVALASGEWALYRGDTGSALAHVDEARRTGQVHRDRDLVALSLATEGRVRVTRGETAEGIALLDEAMAEATCGGLTPFVTGWVYCLLLYTCQLLGDVGRAGEWSDWAMRWCAEHGEESWYPGLCRLHRCEVAVQRGEWTSAEREAVRAVEELAAFGDFAIADGHYLAGEIRRRRGDHSAAERAFRRVHELGGNPQPGLALLRIDQGDAEAAVTALAVALAGAPARPLPRARLLDAHVRASLCAGDVATARGSADELAALATGMDAILMRALTTASRGAVMLAEDDVGHAVPALREAVAAYRRLACPYEAAQARELLGRALRRAGDEDGAAMEFDAAVVAYRHLGAVPDARRASALAGEHASYPKGLTAREVEVLRLVARGESNRAVAAELFISEHTVARHLSNIFSKVGVPSRSAATAFAFGHGLVADDAAGRRTSSGSGRAPRPAS</sequence>
<dbReference type="RefSeq" id="WP_106539841.1">
    <property type="nucleotide sequence ID" value="NZ_ML142905.1"/>
</dbReference>
<evidence type="ECO:0000313" key="5">
    <source>
        <dbReference type="EMBL" id="PSK95535.1"/>
    </source>
</evidence>
<dbReference type="InterPro" id="IPR036388">
    <property type="entry name" value="WH-like_DNA-bd_sf"/>
</dbReference>
<dbReference type="Gene3D" id="1.10.10.10">
    <property type="entry name" value="Winged helix-like DNA-binding domain superfamily/Winged helix DNA-binding domain"/>
    <property type="match status" value="1"/>
</dbReference>
<evidence type="ECO:0000256" key="3">
    <source>
        <dbReference type="ARBA" id="ARBA00023163"/>
    </source>
</evidence>
<dbReference type="PANTHER" id="PTHR44688">
    <property type="entry name" value="DNA-BINDING TRANSCRIPTIONAL ACTIVATOR DEVR_DOSR"/>
    <property type="match status" value="1"/>
</dbReference>
<accession>A0A2P8DEB1</accession>
<dbReference type="EMBL" id="PYGE01000029">
    <property type="protein sequence ID" value="PSK95535.1"/>
    <property type="molecule type" value="Genomic_DNA"/>
</dbReference>
<dbReference type="PROSITE" id="PS50043">
    <property type="entry name" value="HTH_LUXR_2"/>
    <property type="match status" value="1"/>
</dbReference>
<dbReference type="InterPro" id="IPR016032">
    <property type="entry name" value="Sig_transdc_resp-reg_C-effctor"/>
</dbReference>
<dbReference type="PANTHER" id="PTHR44688:SF16">
    <property type="entry name" value="DNA-BINDING TRANSCRIPTIONAL ACTIVATOR DEVR_DOSR"/>
    <property type="match status" value="1"/>
</dbReference>
<evidence type="ECO:0000256" key="2">
    <source>
        <dbReference type="ARBA" id="ARBA00023125"/>
    </source>
</evidence>
<organism evidence="5 6">
    <name type="scientific">Haloactinopolyspora alba</name>
    <dbReference type="NCBI Taxonomy" id="648780"/>
    <lineage>
        <taxon>Bacteria</taxon>
        <taxon>Bacillati</taxon>
        <taxon>Actinomycetota</taxon>
        <taxon>Actinomycetes</taxon>
        <taxon>Jiangellales</taxon>
        <taxon>Jiangellaceae</taxon>
        <taxon>Haloactinopolyspora</taxon>
    </lineage>
</organism>
<dbReference type="PROSITE" id="PS00622">
    <property type="entry name" value="HTH_LUXR_1"/>
    <property type="match status" value="1"/>
</dbReference>
<gene>
    <name evidence="5" type="ORF">CLV30_1294</name>
</gene>
<protein>
    <submittedName>
        <fullName evidence="5">Regulatory LuxR family protein</fullName>
    </submittedName>
</protein>
<keyword evidence="3" id="KW-0804">Transcription</keyword>
<feature type="domain" description="HTH luxR-type" evidence="4">
    <location>
        <begin position="472"/>
        <end position="537"/>
    </location>
</feature>
<dbReference type="Proteomes" id="UP000243528">
    <property type="component" value="Unassembled WGS sequence"/>
</dbReference>
<evidence type="ECO:0000259" key="4">
    <source>
        <dbReference type="PROSITE" id="PS50043"/>
    </source>
</evidence>
<dbReference type="InterPro" id="IPR011990">
    <property type="entry name" value="TPR-like_helical_dom_sf"/>
</dbReference>
<keyword evidence="6" id="KW-1185">Reference proteome</keyword>
<evidence type="ECO:0000256" key="1">
    <source>
        <dbReference type="ARBA" id="ARBA00023015"/>
    </source>
</evidence>
<dbReference type="OrthoDB" id="27092at2"/>
<dbReference type="GO" id="GO:0006355">
    <property type="term" value="P:regulation of DNA-templated transcription"/>
    <property type="evidence" value="ECO:0007669"/>
    <property type="project" value="InterPro"/>
</dbReference>
<reference evidence="5 6" key="1">
    <citation type="submission" date="2018-03" db="EMBL/GenBank/DDBJ databases">
        <title>Genomic Encyclopedia of Archaeal and Bacterial Type Strains, Phase II (KMG-II): from individual species to whole genera.</title>
        <authorList>
            <person name="Goeker M."/>
        </authorList>
    </citation>
    <scope>NUCLEOTIDE SEQUENCE [LARGE SCALE GENOMIC DNA]</scope>
    <source>
        <strain evidence="5 6">DSM 45211</strain>
    </source>
</reference>
<comment type="caution">
    <text evidence="5">The sequence shown here is derived from an EMBL/GenBank/DDBJ whole genome shotgun (WGS) entry which is preliminary data.</text>
</comment>
<keyword evidence="1" id="KW-0805">Transcription regulation</keyword>
<dbReference type="SUPFAM" id="SSF48452">
    <property type="entry name" value="TPR-like"/>
    <property type="match status" value="1"/>
</dbReference>
<dbReference type="SMART" id="SM00421">
    <property type="entry name" value="HTH_LUXR"/>
    <property type="match status" value="1"/>
</dbReference>
<dbReference type="CDD" id="cd06170">
    <property type="entry name" value="LuxR_C_like"/>
    <property type="match status" value="1"/>
</dbReference>
<keyword evidence="2" id="KW-0238">DNA-binding</keyword>
<dbReference type="PRINTS" id="PR00038">
    <property type="entry name" value="HTHLUXR"/>
</dbReference>
<proteinExistence type="predicted"/>
<dbReference type="GO" id="GO:0003677">
    <property type="term" value="F:DNA binding"/>
    <property type="evidence" value="ECO:0007669"/>
    <property type="project" value="UniProtKB-KW"/>
</dbReference>
<dbReference type="Pfam" id="PF00196">
    <property type="entry name" value="GerE"/>
    <property type="match status" value="1"/>
</dbReference>
<dbReference type="SUPFAM" id="SSF46894">
    <property type="entry name" value="C-terminal effector domain of the bipartite response regulators"/>
    <property type="match status" value="1"/>
</dbReference>
<dbReference type="AlphaFoldDB" id="A0A2P8DEB1"/>
<name>A0A2P8DEB1_9ACTN</name>
<dbReference type="InterPro" id="IPR000792">
    <property type="entry name" value="Tscrpt_reg_LuxR_C"/>
</dbReference>